<proteinExistence type="predicted"/>
<name>A0ABW4DUM2_9RHOB</name>
<feature type="compositionally biased region" description="Acidic residues" evidence="1">
    <location>
        <begin position="205"/>
        <end position="216"/>
    </location>
</feature>
<evidence type="ECO:0000256" key="2">
    <source>
        <dbReference type="SAM" id="SignalP"/>
    </source>
</evidence>
<keyword evidence="2" id="KW-0732">Signal</keyword>
<gene>
    <name evidence="3" type="ORF">ACFQ5P_03155</name>
</gene>
<dbReference type="RefSeq" id="WP_165571020.1">
    <property type="nucleotide sequence ID" value="NZ_CBCSAJ010000012.1"/>
</dbReference>
<protein>
    <submittedName>
        <fullName evidence="3">DUF2125 domain-containing protein</fullName>
    </submittedName>
</protein>
<accession>A0ABW4DUM2</accession>
<feature type="chain" id="PRO_5045143467" evidence="2">
    <location>
        <begin position="22"/>
        <end position="544"/>
    </location>
</feature>
<dbReference type="InterPro" id="IPR018666">
    <property type="entry name" value="DUF2125"/>
</dbReference>
<dbReference type="EMBL" id="JBHTOQ010000003">
    <property type="protein sequence ID" value="MFD1480289.1"/>
    <property type="molecule type" value="Genomic_DNA"/>
</dbReference>
<evidence type="ECO:0000256" key="1">
    <source>
        <dbReference type="SAM" id="MobiDB-lite"/>
    </source>
</evidence>
<dbReference type="Proteomes" id="UP001597302">
    <property type="component" value="Unassembled WGS sequence"/>
</dbReference>
<dbReference type="Pfam" id="PF09898">
    <property type="entry name" value="DUF2125"/>
    <property type="match status" value="1"/>
</dbReference>
<feature type="compositionally biased region" description="Low complexity" evidence="1">
    <location>
        <begin position="220"/>
        <end position="240"/>
    </location>
</feature>
<keyword evidence="4" id="KW-1185">Reference proteome</keyword>
<sequence length="544" mass="57024">MHRPLATSAIALILAAGPVFADVTPNEVWQSLQDSYEDMGYQVDVGTEEGSGDTLTLTDVTLTAAEDDSTDMTLIMPRIEFTATGDGGVRSVIDGQMTLEMRDTGPEGEEIGFAMTMDAPGNETISTGTLEAMQHDFTMPTLMIEGRALDDVNTVPVTATLTNVTGTQTVTTATDGSATQTGQGRAEAVEMQITATGPSPTLEDPTLEDPALEDDMTNGAGDDAATEGTATAEPAPDATDSFGATLRIADLTFEGEGTTPAGEVSFGSQPSEALKAGFSGRGSFATGEMTGQFTSDVAALEGGSSQSSGDFSAASGTLAVSMSEEGLTYEGSTTDMQTSLTSTDMPFPISYVAALNSFRLAMPVVASEAEQPFSLRYVLEGLTLDDAIWQAMDPESTLPRDPASLSIDLEGQTVLTQDFMDPDYMEGTATGPDGEPQMPFLPRSLSIKDISLDAVGASMQMAGDLTFGDDPSQPVGTVEGTFSGINTLLDRLVQMGVVPQEQLMGPRMMLAMFARPVEGNPDQLQTELEFREGGSIFANGQQIQ</sequence>
<comment type="caution">
    <text evidence="3">The sequence shown here is derived from an EMBL/GenBank/DDBJ whole genome shotgun (WGS) entry which is preliminary data.</text>
</comment>
<evidence type="ECO:0000313" key="4">
    <source>
        <dbReference type="Proteomes" id="UP001597302"/>
    </source>
</evidence>
<feature type="region of interest" description="Disordered" evidence="1">
    <location>
        <begin position="195"/>
        <end position="241"/>
    </location>
</feature>
<evidence type="ECO:0000313" key="3">
    <source>
        <dbReference type="EMBL" id="MFD1480289.1"/>
    </source>
</evidence>
<organism evidence="3 4">
    <name type="scientific">Paracoccus nototheniae</name>
    <dbReference type="NCBI Taxonomy" id="2489002"/>
    <lineage>
        <taxon>Bacteria</taxon>
        <taxon>Pseudomonadati</taxon>
        <taxon>Pseudomonadota</taxon>
        <taxon>Alphaproteobacteria</taxon>
        <taxon>Rhodobacterales</taxon>
        <taxon>Paracoccaceae</taxon>
        <taxon>Paracoccus</taxon>
    </lineage>
</organism>
<feature type="signal peptide" evidence="2">
    <location>
        <begin position="1"/>
        <end position="21"/>
    </location>
</feature>
<reference evidence="4" key="1">
    <citation type="journal article" date="2019" name="Int. J. Syst. Evol. Microbiol.">
        <title>The Global Catalogue of Microorganisms (GCM) 10K type strain sequencing project: providing services to taxonomists for standard genome sequencing and annotation.</title>
        <authorList>
            <consortium name="The Broad Institute Genomics Platform"/>
            <consortium name="The Broad Institute Genome Sequencing Center for Infectious Disease"/>
            <person name="Wu L."/>
            <person name="Ma J."/>
        </authorList>
    </citation>
    <scope>NUCLEOTIDE SEQUENCE [LARGE SCALE GENOMIC DNA]</scope>
    <source>
        <strain evidence="4">CCM 8875</strain>
    </source>
</reference>